<dbReference type="EMBL" id="UEYP01000004">
    <property type="protein sequence ID" value="SSC67359.1"/>
    <property type="molecule type" value="Genomic_DNA"/>
</dbReference>
<accession>A0A376AHU1</accession>
<dbReference type="Proteomes" id="UP000254764">
    <property type="component" value="Unassembled WGS sequence"/>
</dbReference>
<evidence type="ECO:0000313" key="3">
    <source>
        <dbReference type="Proteomes" id="UP000254764"/>
    </source>
</evidence>
<organism evidence="2 3">
    <name type="scientific">Ciceribacter selenitireducens ATCC BAA-1503</name>
    <dbReference type="NCBI Taxonomy" id="1336235"/>
    <lineage>
        <taxon>Bacteria</taxon>
        <taxon>Pseudomonadati</taxon>
        <taxon>Pseudomonadota</taxon>
        <taxon>Alphaproteobacteria</taxon>
        <taxon>Hyphomicrobiales</taxon>
        <taxon>Rhizobiaceae</taxon>
        <taxon>Ciceribacter</taxon>
    </lineage>
</organism>
<dbReference type="STRING" id="1336235.GCA_000518785_00177"/>
<evidence type="ECO:0000256" key="1">
    <source>
        <dbReference type="SAM" id="SignalP"/>
    </source>
</evidence>
<dbReference type="AlphaFoldDB" id="A0A376AHU1"/>
<proteinExistence type="predicted"/>
<sequence>MSIKHALTAIAMFALPGMAAADPTGSYSLVGRNPDSGEDYTGTVEVTRHGETYIVVWDIGGKESIGTGLGAKFVGEGRFEIGPASEDDTAISVGYVAEDNFGIAMYFEQPDGTWQGVWTYGGSEKVTGEIWKRD</sequence>
<keyword evidence="3" id="KW-1185">Reference proteome</keyword>
<protein>
    <submittedName>
        <fullName evidence="2">Uncharacterized protein</fullName>
    </submittedName>
</protein>
<feature type="signal peptide" evidence="1">
    <location>
        <begin position="1"/>
        <end position="21"/>
    </location>
</feature>
<dbReference type="RefSeq" id="WP_115670032.1">
    <property type="nucleotide sequence ID" value="NZ_UEYP01000004.1"/>
</dbReference>
<reference evidence="3" key="1">
    <citation type="submission" date="2018-07" db="EMBL/GenBank/DDBJ databases">
        <authorList>
            <person name="Peiro R."/>
            <person name="Begona"/>
            <person name="Cbmso G."/>
            <person name="Lopez M."/>
            <person name="Gonzalez S."/>
        </authorList>
    </citation>
    <scope>NUCLEOTIDE SEQUENCE [LARGE SCALE GENOMIC DNA]</scope>
</reference>
<name>A0A376AHU1_9HYPH</name>
<evidence type="ECO:0000313" key="2">
    <source>
        <dbReference type="EMBL" id="SSC67359.1"/>
    </source>
</evidence>
<keyword evidence="1" id="KW-0732">Signal</keyword>
<gene>
    <name evidence="2" type="ORF">RHIZ70_3067</name>
</gene>
<dbReference type="OrthoDB" id="8373077at2"/>
<feature type="chain" id="PRO_5016714927" evidence="1">
    <location>
        <begin position="22"/>
        <end position="134"/>
    </location>
</feature>